<evidence type="ECO:0000313" key="2">
    <source>
        <dbReference type="EnsemblPlants" id="AES73983"/>
    </source>
</evidence>
<dbReference type="EMBL" id="CM001219">
    <property type="protein sequence ID" value="AES73983.1"/>
    <property type="molecule type" value="Genomic_DNA"/>
</dbReference>
<name>G7J4P2_MEDTR</name>
<reference evidence="1 3" key="2">
    <citation type="journal article" date="2014" name="BMC Genomics">
        <title>An improved genome release (version Mt4.0) for the model legume Medicago truncatula.</title>
        <authorList>
            <person name="Tang H."/>
            <person name="Krishnakumar V."/>
            <person name="Bidwell S."/>
            <person name="Rosen B."/>
            <person name="Chan A."/>
            <person name="Zhou S."/>
            <person name="Gentzbittel L."/>
            <person name="Childs K.L."/>
            <person name="Yandell M."/>
            <person name="Gundlach H."/>
            <person name="Mayer K.F."/>
            <person name="Schwartz D.C."/>
            <person name="Town C.D."/>
        </authorList>
    </citation>
    <scope>GENOME REANNOTATION</scope>
    <source>
        <strain evidence="2 3">cv. Jemalong A17</strain>
    </source>
</reference>
<keyword evidence="3" id="KW-1185">Reference proteome</keyword>
<sequence length="94" mass="10707">MNYLDPTNKLKSNNFRWSAQPIRPFSMFLSGSIPCHHTLTATFVYVPNLTRGHILFHDHGQRTCFVQGIPEVDHLKTAPFSQSYSISIISSRSN</sequence>
<dbReference type="AlphaFoldDB" id="G7J4P2"/>
<reference evidence="2" key="3">
    <citation type="submission" date="2015-04" db="UniProtKB">
        <authorList>
            <consortium name="EnsemblPlants"/>
        </authorList>
    </citation>
    <scope>IDENTIFICATION</scope>
    <source>
        <strain evidence="2">cv. Jemalong A17</strain>
    </source>
</reference>
<evidence type="ECO:0000313" key="1">
    <source>
        <dbReference type="EMBL" id="AES73983.1"/>
    </source>
</evidence>
<dbReference type="HOGENOM" id="CLU_2389515_0_0_1"/>
<dbReference type="Proteomes" id="UP000002051">
    <property type="component" value="Chromosome 3"/>
</dbReference>
<proteinExistence type="predicted"/>
<reference evidence="1 3" key="1">
    <citation type="journal article" date="2011" name="Nature">
        <title>The Medicago genome provides insight into the evolution of rhizobial symbioses.</title>
        <authorList>
            <person name="Young N.D."/>
            <person name="Debelle F."/>
            <person name="Oldroyd G.E."/>
            <person name="Geurts R."/>
            <person name="Cannon S.B."/>
            <person name="Udvardi M.K."/>
            <person name="Benedito V.A."/>
            <person name="Mayer K.F."/>
            <person name="Gouzy J."/>
            <person name="Schoof H."/>
            <person name="Van de Peer Y."/>
            <person name="Proost S."/>
            <person name="Cook D.R."/>
            <person name="Meyers B.C."/>
            <person name="Spannagl M."/>
            <person name="Cheung F."/>
            <person name="De Mita S."/>
            <person name="Krishnakumar V."/>
            <person name="Gundlach H."/>
            <person name="Zhou S."/>
            <person name="Mudge J."/>
            <person name="Bharti A.K."/>
            <person name="Murray J.D."/>
            <person name="Naoumkina M.A."/>
            <person name="Rosen B."/>
            <person name="Silverstein K.A."/>
            <person name="Tang H."/>
            <person name="Rombauts S."/>
            <person name="Zhao P.X."/>
            <person name="Zhou P."/>
            <person name="Barbe V."/>
            <person name="Bardou P."/>
            <person name="Bechner M."/>
            <person name="Bellec A."/>
            <person name="Berger A."/>
            <person name="Berges H."/>
            <person name="Bidwell S."/>
            <person name="Bisseling T."/>
            <person name="Choisne N."/>
            <person name="Couloux A."/>
            <person name="Denny R."/>
            <person name="Deshpande S."/>
            <person name="Dai X."/>
            <person name="Doyle J.J."/>
            <person name="Dudez A.M."/>
            <person name="Farmer A.D."/>
            <person name="Fouteau S."/>
            <person name="Franken C."/>
            <person name="Gibelin C."/>
            <person name="Gish J."/>
            <person name="Goldstein S."/>
            <person name="Gonzalez A.J."/>
            <person name="Green P.J."/>
            <person name="Hallab A."/>
            <person name="Hartog M."/>
            <person name="Hua A."/>
            <person name="Humphray S.J."/>
            <person name="Jeong D.H."/>
            <person name="Jing Y."/>
            <person name="Jocker A."/>
            <person name="Kenton S.M."/>
            <person name="Kim D.J."/>
            <person name="Klee K."/>
            <person name="Lai H."/>
            <person name="Lang C."/>
            <person name="Lin S."/>
            <person name="Macmil S.L."/>
            <person name="Magdelenat G."/>
            <person name="Matthews L."/>
            <person name="McCorrison J."/>
            <person name="Monaghan E.L."/>
            <person name="Mun J.H."/>
            <person name="Najar F.Z."/>
            <person name="Nicholson C."/>
            <person name="Noirot C."/>
            <person name="O'Bleness M."/>
            <person name="Paule C.R."/>
            <person name="Poulain J."/>
            <person name="Prion F."/>
            <person name="Qin B."/>
            <person name="Qu C."/>
            <person name="Retzel E.F."/>
            <person name="Riddle C."/>
            <person name="Sallet E."/>
            <person name="Samain S."/>
            <person name="Samson N."/>
            <person name="Sanders I."/>
            <person name="Saurat O."/>
            <person name="Scarpelli C."/>
            <person name="Schiex T."/>
            <person name="Segurens B."/>
            <person name="Severin A.J."/>
            <person name="Sherrier D.J."/>
            <person name="Shi R."/>
            <person name="Sims S."/>
            <person name="Singer S.R."/>
            <person name="Sinharoy S."/>
            <person name="Sterck L."/>
            <person name="Viollet A."/>
            <person name="Wang B.B."/>
            <person name="Wang K."/>
            <person name="Wang M."/>
            <person name="Wang X."/>
            <person name="Warfsmann J."/>
            <person name="Weissenbach J."/>
            <person name="White D.D."/>
            <person name="White J.D."/>
            <person name="Wiley G.B."/>
            <person name="Wincker P."/>
            <person name="Xing Y."/>
            <person name="Yang L."/>
            <person name="Yao Z."/>
            <person name="Ying F."/>
            <person name="Zhai J."/>
            <person name="Zhou L."/>
            <person name="Zuber A."/>
            <person name="Denarie J."/>
            <person name="Dixon R.A."/>
            <person name="May G.D."/>
            <person name="Schwartz D.C."/>
            <person name="Rogers J."/>
            <person name="Quetier F."/>
            <person name="Town C.D."/>
            <person name="Roe B.A."/>
        </authorList>
    </citation>
    <scope>NUCLEOTIDE SEQUENCE [LARGE SCALE GENOMIC DNA]</scope>
    <source>
        <strain evidence="1">A17</strain>
        <strain evidence="2 3">cv. Jemalong A17</strain>
    </source>
</reference>
<gene>
    <name evidence="1" type="ordered locus">MTR_3g113150</name>
</gene>
<accession>G7J4P2</accession>
<dbReference type="PaxDb" id="3880-AES73983"/>
<organism evidence="1 3">
    <name type="scientific">Medicago truncatula</name>
    <name type="common">Barrel medic</name>
    <name type="synonym">Medicago tribuloides</name>
    <dbReference type="NCBI Taxonomy" id="3880"/>
    <lineage>
        <taxon>Eukaryota</taxon>
        <taxon>Viridiplantae</taxon>
        <taxon>Streptophyta</taxon>
        <taxon>Embryophyta</taxon>
        <taxon>Tracheophyta</taxon>
        <taxon>Spermatophyta</taxon>
        <taxon>Magnoliopsida</taxon>
        <taxon>eudicotyledons</taxon>
        <taxon>Gunneridae</taxon>
        <taxon>Pentapetalae</taxon>
        <taxon>rosids</taxon>
        <taxon>fabids</taxon>
        <taxon>Fabales</taxon>
        <taxon>Fabaceae</taxon>
        <taxon>Papilionoideae</taxon>
        <taxon>50 kb inversion clade</taxon>
        <taxon>NPAAA clade</taxon>
        <taxon>Hologalegina</taxon>
        <taxon>IRL clade</taxon>
        <taxon>Trifolieae</taxon>
        <taxon>Medicago</taxon>
    </lineage>
</organism>
<dbReference type="EnsemblPlants" id="AES73983">
    <property type="protein sequence ID" value="AES73983"/>
    <property type="gene ID" value="MTR_3g113150"/>
</dbReference>
<protein>
    <submittedName>
        <fullName evidence="1 2">Uncharacterized protein</fullName>
    </submittedName>
</protein>
<evidence type="ECO:0000313" key="3">
    <source>
        <dbReference type="Proteomes" id="UP000002051"/>
    </source>
</evidence>